<comment type="caution">
    <text evidence="2">The sequence shown here is derived from an EMBL/GenBank/DDBJ whole genome shotgun (WGS) entry which is preliminary data.</text>
</comment>
<evidence type="ECO:0000313" key="2">
    <source>
        <dbReference type="EMBL" id="EIW76491.1"/>
    </source>
</evidence>
<keyword evidence="3" id="KW-1185">Reference proteome</keyword>
<accession>A0A5M3MCX5</accession>
<dbReference type="EMBL" id="JH711586">
    <property type="protein sequence ID" value="EIW76491.1"/>
    <property type="molecule type" value="Genomic_DNA"/>
</dbReference>
<sequence>MKFFSDLISVAFIAGSALAETIELAYPTTGTTITRGKTLTVEVQRPLAPMGCYELGIGLTITSCATALSCPHPEAGPLGSVLYTGPFNPTAHQQGGYYQNFTVTIPDTDFLATGPGLFVLTHACLLGAGPYPLMESRSVDVTIV</sequence>
<protein>
    <recommendedName>
        <fullName evidence="4">Phosphatidylglycerol/phosphatidylinositol transfer protein</fullName>
    </recommendedName>
</protein>
<dbReference type="Pfam" id="PF19271">
    <property type="entry name" value="Nis1"/>
    <property type="match status" value="1"/>
</dbReference>
<name>A0A5M3MCX5_CONPW</name>
<keyword evidence="1" id="KW-0732">Signal</keyword>
<dbReference type="OMA" id="FVLTHAC"/>
<dbReference type="RefSeq" id="XP_007773702.1">
    <property type="nucleotide sequence ID" value="XM_007775512.1"/>
</dbReference>
<proteinExistence type="predicted"/>
<dbReference type="KEGG" id="cput:CONPUDRAFT_158509"/>
<dbReference type="Proteomes" id="UP000053558">
    <property type="component" value="Unassembled WGS sequence"/>
</dbReference>
<dbReference type="InterPro" id="IPR045469">
    <property type="entry name" value="Nis1"/>
</dbReference>
<dbReference type="AlphaFoldDB" id="A0A5M3MCX5"/>
<feature type="signal peptide" evidence="1">
    <location>
        <begin position="1"/>
        <end position="19"/>
    </location>
</feature>
<evidence type="ECO:0008006" key="4">
    <source>
        <dbReference type="Google" id="ProtNLM"/>
    </source>
</evidence>
<reference evidence="3" key="1">
    <citation type="journal article" date="2012" name="Science">
        <title>The Paleozoic origin of enzymatic lignin decomposition reconstructed from 31 fungal genomes.</title>
        <authorList>
            <person name="Floudas D."/>
            <person name="Binder M."/>
            <person name="Riley R."/>
            <person name="Barry K."/>
            <person name="Blanchette R.A."/>
            <person name="Henrissat B."/>
            <person name="Martinez A.T."/>
            <person name="Otillar R."/>
            <person name="Spatafora J.W."/>
            <person name="Yadav J.S."/>
            <person name="Aerts A."/>
            <person name="Benoit I."/>
            <person name="Boyd A."/>
            <person name="Carlson A."/>
            <person name="Copeland A."/>
            <person name="Coutinho P.M."/>
            <person name="de Vries R.P."/>
            <person name="Ferreira P."/>
            <person name="Findley K."/>
            <person name="Foster B."/>
            <person name="Gaskell J."/>
            <person name="Glotzer D."/>
            <person name="Gorecki P."/>
            <person name="Heitman J."/>
            <person name="Hesse C."/>
            <person name="Hori C."/>
            <person name="Igarashi K."/>
            <person name="Jurgens J.A."/>
            <person name="Kallen N."/>
            <person name="Kersten P."/>
            <person name="Kohler A."/>
            <person name="Kuees U."/>
            <person name="Kumar T.K.A."/>
            <person name="Kuo A."/>
            <person name="LaButti K."/>
            <person name="Larrondo L.F."/>
            <person name="Lindquist E."/>
            <person name="Ling A."/>
            <person name="Lombard V."/>
            <person name="Lucas S."/>
            <person name="Lundell T."/>
            <person name="Martin R."/>
            <person name="McLaughlin D.J."/>
            <person name="Morgenstern I."/>
            <person name="Morin E."/>
            <person name="Murat C."/>
            <person name="Nagy L.G."/>
            <person name="Nolan M."/>
            <person name="Ohm R.A."/>
            <person name="Patyshakuliyeva A."/>
            <person name="Rokas A."/>
            <person name="Ruiz-Duenas F.J."/>
            <person name="Sabat G."/>
            <person name="Salamov A."/>
            <person name="Samejima M."/>
            <person name="Schmutz J."/>
            <person name="Slot J.C."/>
            <person name="St John F."/>
            <person name="Stenlid J."/>
            <person name="Sun H."/>
            <person name="Sun S."/>
            <person name="Syed K."/>
            <person name="Tsang A."/>
            <person name="Wiebenga A."/>
            <person name="Young D."/>
            <person name="Pisabarro A."/>
            <person name="Eastwood D.C."/>
            <person name="Martin F."/>
            <person name="Cullen D."/>
            <person name="Grigoriev I.V."/>
            <person name="Hibbett D.S."/>
        </authorList>
    </citation>
    <scope>NUCLEOTIDE SEQUENCE [LARGE SCALE GENOMIC DNA]</scope>
    <source>
        <strain evidence="3">RWD-64-598 SS2</strain>
    </source>
</reference>
<gene>
    <name evidence="2" type="ORF">CONPUDRAFT_158509</name>
</gene>
<evidence type="ECO:0000313" key="3">
    <source>
        <dbReference type="Proteomes" id="UP000053558"/>
    </source>
</evidence>
<organism evidence="2 3">
    <name type="scientific">Coniophora puteana (strain RWD-64-598)</name>
    <name type="common">Brown rot fungus</name>
    <dbReference type="NCBI Taxonomy" id="741705"/>
    <lineage>
        <taxon>Eukaryota</taxon>
        <taxon>Fungi</taxon>
        <taxon>Dikarya</taxon>
        <taxon>Basidiomycota</taxon>
        <taxon>Agaricomycotina</taxon>
        <taxon>Agaricomycetes</taxon>
        <taxon>Agaricomycetidae</taxon>
        <taxon>Boletales</taxon>
        <taxon>Coniophorineae</taxon>
        <taxon>Coniophoraceae</taxon>
        <taxon>Coniophora</taxon>
    </lineage>
</organism>
<dbReference type="GeneID" id="19203927"/>
<feature type="chain" id="PRO_5024460450" description="Phosphatidylglycerol/phosphatidylinositol transfer protein" evidence="1">
    <location>
        <begin position="20"/>
        <end position="144"/>
    </location>
</feature>
<evidence type="ECO:0000256" key="1">
    <source>
        <dbReference type="SAM" id="SignalP"/>
    </source>
</evidence>
<dbReference type="OrthoDB" id="2841294at2759"/>